<dbReference type="STRING" id="1123231.SAMN02745189_02374"/>
<protein>
    <submittedName>
        <fullName evidence="6">DNA-binding transcriptional regulator, LysR family</fullName>
    </submittedName>
</protein>
<evidence type="ECO:0000256" key="3">
    <source>
        <dbReference type="ARBA" id="ARBA00023125"/>
    </source>
</evidence>
<dbReference type="SUPFAM" id="SSF46785">
    <property type="entry name" value="Winged helix' DNA-binding domain"/>
    <property type="match status" value="1"/>
</dbReference>
<evidence type="ECO:0000256" key="2">
    <source>
        <dbReference type="ARBA" id="ARBA00023015"/>
    </source>
</evidence>
<accession>A0A1M7JTN5</accession>
<gene>
    <name evidence="6" type="ORF">SAMN02745189_02374</name>
</gene>
<dbReference type="FunFam" id="1.10.10.10:FF:000001">
    <property type="entry name" value="LysR family transcriptional regulator"/>
    <property type="match status" value="1"/>
</dbReference>
<evidence type="ECO:0000256" key="1">
    <source>
        <dbReference type="ARBA" id="ARBA00009437"/>
    </source>
</evidence>
<dbReference type="GO" id="GO:0003677">
    <property type="term" value="F:DNA binding"/>
    <property type="evidence" value="ECO:0007669"/>
    <property type="project" value="UniProtKB-KW"/>
</dbReference>
<reference evidence="6 7" key="1">
    <citation type="submission" date="2016-11" db="EMBL/GenBank/DDBJ databases">
        <authorList>
            <person name="Jaros S."/>
            <person name="Januszkiewicz K."/>
            <person name="Wedrychowicz H."/>
        </authorList>
    </citation>
    <scope>NUCLEOTIDE SEQUENCE [LARGE SCALE GENOMIC DNA]</scope>
    <source>
        <strain evidence="6 7">DSM 16010</strain>
    </source>
</reference>
<dbReference type="Proteomes" id="UP000184206">
    <property type="component" value="Unassembled WGS sequence"/>
</dbReference>
<dbReference type="EMBL" id="FRCF01000014">
    <property type="protein sequence ID" value="SHM56281.1"/>
    <property type="molecule type" value="Genomic_DNA"/>
</dbReference>
<name>A0A1M7JTN5_9BACL</name>
<dbReference type="GO" id="GO:0003700">
    <property type="term" value="F:DNA-binding transcription factor activity"/>
    <property type="evidence" value="ECO:0007669"/>
    <property type="project" value="InterPro"/>
</dbReference>
<evidence type="ECO:0000256" key="4">
    <source>
        <dbReference type="ARBA" id="ARBA00023163"/>
    </source>
</evidence>
<dbReference type="PROSITE" id="PS50931">
    <property type="entry name" value="HTH_LYSR"/>
    <property type="match status" value="1"/>
</dbReference>
<dbReference type="InterPro" id="IPR000847">
    <property type="entry name" value="LysR_HTH_N"/>
</dbReference>
<dbReference type="PANTHER" id="PTHR30346">
    <property type="entry name" value="TRANSCRIPTIONAL DUAL REGULATOR HCAR-RELATED"/>
    <property type="match status" value="1"/>
</dbReference>
<dbReference type="GO" id="GO:0032993">
    <property type="term" value="C:protein-DNA complex"/>
    <property type="evidence" value="ECO:0007669"/>
    <property type="project" value="TreeGrafter"/>
</dbReference>
<dbReference type="InterPro" id="IPR036390">
    <property type="entry name" value="WH_DNA-bd_sf"/>
</dbReference>
<organism evidence="6 7">
    <name type="scientific">Lacicoccus alkaliphilus DSM 16010</name>
    <dbReference type="NCBI Taxonomy" id="1123231"/>
    <lineage>
        <taxon>Bacteria</taxon>
        <taxon>Bacillati</taxon>
        <taxon>Bacillota</taxon>
        <taxon>Bacilli</taxon>
        <taxon>Bacillales</taxon>
        <taxon>Salinicoccaceae</taxon>
        <taxon>Lacicoccus</taxon>
    </lineage>
</organism>
<dbReference type="AlphaFoldDB" id="A0A1M7JTN5"/>
<dbReference type="SUPFAM" id="SSF53850">
    <property type="entry name" value="Periplasmic binding protein-like II"/>
    <property type="match status" value="1"/>
</dbReference>
<comment type="similarity">
    <text evidence="1">Belongs to the LysR transcriptional regulatory family.</text>
</comment>
<dbReference type="Pfam" id="PF03466">
    <property type="entry name" value="LysR_substrate"/>
    <property type="match status" value="1"/>
</dbReference>
<proteinExistence type="inferred from homology"/>
<evidence type="ECO:0000313" key="6">
    <source>
        <dbReference type="EMBL" id="SHM56281.1"/>
    </source>
</evidence>
<evidence type="ECO:0000259" key="5">
    <source>
        <dbReference type="PROSITE" id="PS50931"/>
    </source>
</evidence>
<dbReference type="PRINTS" id="PR00039">
    <property type="entry name" value="HTHLYSR"/>
</dbReference>
<keyword evidence="4" id="KW-0804">Transcription</keyword>
<dbReference type="PANTHER" id="PTHR30346:SF0">
    <property type="entry name" value="HCA OPERON TRANSCRIPTIONAL ACTIVATOR HCAR"/>
    <property type="match status" value="1"/>
</dbReference>
<dbReference type="InterPro" id="IPR036388">
    <property type="entry name" value="WH-like_DNA-bd_sf"/>
</dbReference>
<dbReference type="CDD" id="cd05466">
    <property type="entry name" value="PBP2_LTTR_substrate"/>
    <property type="match status" value="1"/>
</dbReference>
<sequence length="304" mass="34544">MTLQQLKYLIEVVNTGSINEAAKNLFISQPTLSKAIKTLENEIGILIFTRTSTGIVLSSDGAEFMSYARQVVEQVNLMEHRYLDSPYQERLLSVSTQHYSFSVDAMVKMIGQYGGDKYQFTLRETKTFEIIDDVKNLTSEVGVLYMNSFNEQVISQLIKENHLAFEPLFSANPHVFISRDNPLANKETVTIEDLMPYPRLSFEQGKNNSFYFSEEILKTLDVPKNILVSDRATLFNCLIGLNGYTISTGILSEELNGTEIIPVRLEVDDRITVGTLTNKKAQLSRMAKLYLEELEKCIESYEIL</sequence>
<keyword evidence="7" id="KW-1185">Reference proteome</keyword>
<dbReference type="Gene3D" id="3.40.190.290">
    <property type="match status" value="1"/>
</dbReference>
<dbReference type="OrthoDB" id="9803735at2"/>
<dbReference type="InterPro" id="IPR005119">
    <property type="entry name" value="LysR_subst-bd"/>
</dbReference>
<keyword evidence="2" id="KW-0805">Transcription regulation</keyword>
<evidence type="ECO:0000313" key="7">
    <source>
        <dbReference type="Proteomes" id="UP000184206"/>
    </source>
</evidence>
<dbReference type="Pfam" id="PF00126">
    <property type="entry name" value="HTH_1"/>
    <property type="match status" value="1"/>
</dbReference>
<feature type="domain" description="HTH lysR-type" evidence="5">
    <location>
        <begin position="1"/>
        <end position="58"/>
    </location>
</feature>
<keyword evidence="3 6" id="KW-0238">DNA-binding</keyword>
<dbReference type="Gene3D" id="1.10.10.10">
    <property type="entry name" value="Winged helix-like DNA-binding domain superfamily/Winged helix DNA-binding domain"/>
    <property type="match status" value="1"/>
</dbReference>
<dbReference type="RefSeq" id="WP_072710788.1">
    <property type="nucleotide sequence ID" value="NZ_FRCF01000014.1"/>
</dbReference>